<evidence type="ECO:0000259" key="1">
    <source>
        <dbReference type="Pfam" id="PF21523"/>
    </source>
</evidence>
<organism evidence="2 3">
    <name type="scientific">Klebsiella pneumoniae</name>
    <dbReference type="NCBI Taxonomy" id="573"/>
    <lineage>
        <taxon>Bacteria</taxon>
        <taxon>Pseudomonadati</taxon>
        <taxon>Pseudomonadota</taxon>
        <taxon>Gammaproteobacteria</taxon>
        <taxon>Enterobacterales</taxon>
        <taxon>Enterobacteriaceae</taxon>
        <taxon>Klebsiella/Raoultella group</taxon>
        <taxon>Klebsiella</taxon>
        <taxon>Klebsiella pneumoniae complex</taxon>
    </lineage>
</organism>
<evidence type="ECO:0000313" key="2">
    <source>
        <dbReference type="EMBL" id="SQC86740.1"/>
    </source>
</evidence>
<gene>
    <name evidence="2" type="primary">stbA_2</name>
    <name evidence="2" type="ORF">NCTC9645_04839</name>
</gene>
<proteinExistence type="predicted"/>
<dbReference type="EMBL" id="UASO01000008">
    <property type="protein sequence ID" value="SQC86740.1"/>
    <property type="molecule type" value="Genomic_DNA"/>
</dbReference>
<dbReference type="InterPro" id="IPR048345">
    <property type="entry name" value="ParM_C"/>
</dbReference>
<dbReference type="AlphaFoldDB" id="A0A2X3KH11"/>
<feature type="domain" description="Plasmid segregation protein ParM C-terminal" evidence="1">
    <location>
        <begin position="2"/>
        <end position="97"/>
    </location>
</feature>
<reference evidence="2 3" key="1">
    <citation type="submission" date="2018-06" db="EMBL/GenBank/DDBJ databases">
        <authorList>
            <consortium name="Pathogen Informatics"/>
            <person name="Doyle S."/>
        </authorList>
    </citation>
    <scope>NUCLEOTIDE SEQUENCE [LARGE SCALE GENOMIC DNA]</scope>
    <source>
        <strain evidence="2 3">NCTC9645</strain>
    </source>
</reference>
<evidence type="ECO:0000313" key="3">
    <source>
        <dbReference type="Proteomes" id="UP000250675"/>
    </source>
</evidence>
<dbReference type="Pfam" id="PF21523">
    <property type="entry name" value="ParM_N"/>
    <property type="match status" value="1"/>
</dbReference>
<protein>
    <submittedName>
        <fullName evidence="2">Mediator of plasmid stability</fullName>
    </submittedName>
</protein>
<name>A0A2X3KH11_KLEPN</name>
<dbReference type="InterPro" id="IPR043129">
    <property type="entry name" value="ATPase_NBD"/>
</dbReference>
<accession>A0A2X3KH11</accession>
<sequence length="103" mass="11633">MIADELIKNRENLDFVGRVVNEAAKQNLVLDTIDTAYISWASWLFDDLLQYRNVNRVYIVGGGAALIADAVRKAWNHLSEKVVLMDEPQTALVQAIARFKAEE</sequence>
<dbReference type="Gene3D" id="3.30.420.40">
    <property type="match status" value="1"/>
</dbReference>
<dbReference type="Proteomes" id="UP000250675">
    <property type="component" value="Unassembled WGS sequence"/>
</dbReference>
<dbReference type="SUPFAM" id="SSF53067">
    <property type="entry name" value="Actin-like ATPase domain"/>
    <property type="match status" value="1"/>
</dbReference>